<accession>Q240I8</accession>
<proteinExistence type="predicted"/>
<feature type="compositionally biased region" description="Acidic residues" evidence="1">
    <location>
        <begin position="621"/>
        <end position="633"/>
    </location>
</feature>
<organism evidence="2 3">
    <name type="scientific">Tetrahymena thermophila (strain SB210)</name>
    <dbReference type="NCBI Taxonomy" id="312017"/>
    <lineage>
        <taxon>Eukaryota</taxon>
        <taxon>Sar</taxon>
        <taxon>Alveolata</taxon>
        <taxon>Ciliophora</taxon>
        <taxon>Intramacronucleata</taxon>
        <taxon>Oligohymenophorea</taxon>
        <taxon>Hymenostomatida</taxon>
        <taxon>Tetrahymenina</taxon>
        <taxon>Tetrahymenidae</taxon>
        <taxon>Tetrahymena</taxon>
    </lineage>
</organism>
<dbReference type="InParanoid" id="Q240I8"/>
<dbReference type="RefSeq" id="XP_001022465.2">
    <property type="nucleotide sequence ID" value="XM_001022465.2"/>
</dbReference>
<dbReference type="HOGENOM" id="CLU_240648_0_0_1"/>
<reference evidence="3" key="1">
    <citation type="journal article" date="2006" name="PLoS Biol.">
        <title>Macronuclear genome sequence of the ciliate Tetrahymena thermophila, a model eukaryote.</title>
        <authorList>
            <person name="Eisen J.A."/>
            <person name="Coyne R.S."/>
            <person name="Wu M."/>
            <person name="Wu D."/>
            <person name="Thiagarajan M."/>
            <person name="Wortman J.R."/>
            <person name="Badger J.H."/>
            <person name="Ren Q."/>
            <person name="Amedeo P."/>
            <person name="Jones K.M."/>
            <person name="Tallon L.J."/>
            <person name="Delcher A.L."/>
            <person name="Salzberg S.L."/>
            <person name="Silva J.C."/>
            <person name="Haas B.J."/>
            <person name="Majoros W.H."/>
            <person name="Farzad M."/>
            <person name="Carlton J.M."/>
            <person name="Smith R.K. Jr."/>
            <person name="Garg J."/>
            <person name="Pearlman R.E."/>
            <person name="Karrer K.M."/>
            <person name="Sun L."/>
            <person name="Manning G."/>
            <person name="Elde N.C."/>
            <person name="Turkewitz A.P."/>
            <person name="Asai D.J."/>
            <person name="Wilkes D.E."/>
            <person name="Wang Y."/>
            <person name="Cai H."/>
            <person name="Collins K."/>
            <person name="Stewart B.A."/>
            <person name="Lee S.R."/>
            <person name="Wilamowska K."/>
            <person name="Weinberg Z."/>
            <person name="Ruzzo W.L."/>
            <person name="Wloga D."/>
            <person name="Gaertig J."/>
            <person name="Frankel J."/>
            <person name="Tsao C.-C."/>
            <person name="Gorovsky M.A."/>
            <person name="Keeling P.J."/>
            <person name="Waller R.F."/>
            <person name="Patron N.J."/>
            <person name="Cherry J.M."/>
            <person name="Stover N.A."/>
            <person name="Krieger C.J."/>
            <person name="del Toro C."/>
            <person name="Ryder H.F."/>
            <person name="Williamson S.C."/>
            <person name="Barbeau R.A."/>
            <person name="Hamilton E.P."/>
            <person name="Orias E."/>
        </authorList>
    </citation>
    <scope>NUCLEOTIDE SEQUENCE [LARGE SCALE GENOMIC DNA]</scope>
    <source>
        <strain evidence="3">SB210</strain>
    </source>
</reference>
<dbReference type="EMBL" id="GG662546">
    <property type="protein sequence ID" value="EAS02220.2"/>
    <property type="molecule type" value="Genomic_DNA"/>
</dbReference>
<dbReference type="KEGG" id="tet:TTHERM_00991590"/>
<evidence type="ECO:0000313" key="3">
    <source>
        <dbReference type="Proteomes" id="UP000009168"/>
    </source>
</evidence>
<dbReference type="Proteomes" id="UP000009168">
    <property type="component" value="Unassembled WGS sequence"/>
</dbReference>
<dbReference type="GeneID" id="7828056"/>
<feature type="region of interest" description="Disordered" evidence="1">
    <location>
        <begin position="614"/>
        <end position="650"/>
    </location>
</feature>
<dbReference type="PANTHER" id="PTHR33820">
    <property type="entry name" value="COILED-COIL DOMAIN-CONTAINING PROTEIN 17"/>
    <property type="match status" value="1"/>
</dbReference>
<dbReference type="eggNOG" id="ENOG502QZQR">
    <property type="taxonomic scope" value="Eukaryota"/>
</dbReference>
<evidence type="ECO:0000256" key="1">
    <source>
        <dbReference type="SAM" id="MobiDB-lite"/>
    </source>
</evidence>
<gene>
    <name evidence="2" type="ORF">TTHERM_00991590</name>
</gene>
<protein>
    <submittedName>
        <fullName evidence="2">Uncharacterized protein</fullName>
    </submittedName>
</protein>
<keyword evidence="3" id="KW-1185">Reference proteome</keyword>
<dbReference type="PANTHER" id="PTHR33820:SF2">
    <property type="entry name" value="COILED-COIL DOMAIN-CONTAINING PROTEIN 17"/>
    <property type="match status" value="1"/>
</dbReference>
<dbReference type="InterPro" id="IPR038800">
    <property type="entry name" value="CCDC17"/>
</dbReference>
<dbReference type="STRING" id="312017.Q240I8"/>
<name>Q240I8_TETTS</name>
<dbReference type="OrthoDB" id="289416at2759"/>
<sequence>MSFYSPTTNFQQNYQNDLSATQQYQNFAMTELYQQSKSEQQFNSDMDVIGRAISDLSNRLASGQINYGTLDQSKQLLNERTNLQEKTRQYYRNMKDFLDVLNDKSGNYTSYDTHGTFQTFKNLREKLQMDRGIIMAKLFQFTNPSAQANNISRNTSLSNIGKNLLNNSMLSNDVSRLYDKNVSKQILMPNGGALDRSSMLYSAQGSTRIEPNASISLVNPDKSALSLFNNSINDSLQNATNVSRLQSQSQLQPPPDNSIIQSYSEQINKSYKQGQDIADEIKMGFAGLDPALINGNQSQLTKAFRSILPEGEKEIEKMSEEEKKFINLITKVGDAQRFLKKIPQNSPLYYQKLQEINMLTNLKNDVEKIVQEQKYQRMREDYEKSGKPDPERERQLKIRGGLIQRLNDLHSSRKYHPFEGFTIFWDWIVNLPKKYDSCKLQWGLFKKSEVIVSPKYIEERQAIAMNFNNKQVVWGDRDHVYDIKAHKDILLVVELQCYFKDLSGKQSMDVYGWSILELFDLNLDLMRGKWKIPFYSTKINPNVLVSQVKRLQSQSNTMLHLRICFPQDHEFGDEYPLHPLSQGNEFFLPVIHKKTLIQASIEWDLTKSLQTSEMFNRKDESSDDDSDISEDADANFGKGEMGPQQPAVEEWKPKPYPDNRRGLHVTIHNLLRYLKDRRSKVRCFLIDTKRGTIKDDMGDECMFETDVYAPSKKPKLKQGEESITDQIEESILIQEGITAIEEDYHFFVDIETYAYNNKAFEDVFLLFQVYSDKYQQIDSDDEDNEEDIDANTKLIVDETGKTIKVRTDGTEIDKHGEKKKKKGVLQGKSWYAFPLFEGDRANLGHYIKQLYDLPIQKPPFNEHAINFFDNSEIDFSINFFGYTKDNMKNLKQKYQDLRDFKKQQRKKPKPPKKKKVIVKDELDDLSKAFLENLERQYHDRPFEKGYGIDFYVDAARFLPDNVTICKISVTIINHNFEKVFESDAALPDLLSDAFSPKFSFRKELRATHFDPTLQAFMTVETIDNMNKEVRIVGYSIINFFLNQKTKKQPTNQLDTDIILQDGNYQIPIFCQHPPKIKPFNVERLSQLDKLPCASLLVRIRLAPMSEDGLRALTLDDIQKQDWEKIGLWVPAPPYSIERQSFYNTSYYNLRDSEKELFVIRLNRQSPPQVELLNIIVNAVAQKTKQDRIAQAEKLKSKIKPTEAELERGIVTKIDNVGEAKQWIDKNIIRDPYTDIIELQYFAKYKPDAGFKFSLDGFHNNPQTDQPIIGLFCLNPPGDLYKNLGAKTDTVILDSAFNWDSPIISPQFNEGYFTFRGIDYSKNLSIIIDCRKVKFSERGDKVVIENVGWTICPIFTPNGYVKSGIYQIPMFKGSIPMHVVDSITRQDPWEYIEEQLKTPKSGVVYYENMSAIIRLLDAQRDGHYQVPFDHTRMIYKYIPKNRLGSYAYNAAVEVKLQKAKKLISLVPNKAKVNEYQEKLTQSVIKSLGLK</sequence>
<evidence type="ECO:0000313" key="2">
    <source>
        <dbReference type="EMBL" id="EAS02220.2"/>
    </source>
</evidence>